<dbReference type="RefSeq" id="XP_002782959.1">
    <property type="nucleotide sequence ID" value="XM_002782913.1"/>
</dbReference>
<dbReference type="InterPro" id="IPR036457">
    <property type="entry name" value="PPM-type-like_dom_sf"/>
</dbReference>
<dbReference type="PROSITE" id="PS01032">
    <property type="entry name" value="PPM_1"/>
    <property type="match status" value="1"/>
</dbReference>
<gene>
    <name evidence="1" type="ORF">Pmar_PMAR015287</name>
</gene>
<dbReference type="Proteomes" id="UP000007800">
    <property type="component" value="Unassembled WGS sequence"/>
</dbReference>
<dbReference type="GO" id="GO:0043169">
    <property type="term" value="F:cation binding"/>
    <property type="evidence" value="ECO:0007669"/>
    <property type="project" value="InterPro"/>
</dbReference>
<protein>
    <recommendedName>
        <fullName evidence="3">PPM-type phosphatase domain-containing protein</fullName>
    </recommendedName>
</protein>
<sequence>VSEQSGVILAAVFDGHGGYHVADYAAAYMPSFIRSIIGEGKSCALAAVLLEAYKCLEGDLLEWTKRE</sequence>
<dbReference type="InterPro" id="IPR000222">
    <property type="entry name" value="PP2C_BS"/>
</dbReference>
<organism evidence="2">
    <name type="scientific">Perkinsus marinus (strain ATCC 50983 / TXsc)</name>
    <dbReference type="NCBI Taxonomy" id="423536"/>
    <lineage>
        <taxon>Eukaryota</taxon>
        <taxon>Sar</taxon>
        <taxon>Alveolata</taxon>
        <taxon>Perkinsozoa</taxon>
        <taxon>Perkinsea</taxon>
        <taxon>Perkinsida</taxon>
        <taxon>Perkinsidae</taxon>
        <taxon>Perkinsus</taxon>
    </lineage>
</organism>
<dbReference type="OrthoDB" id="10264738at2759"/>
<dbReference type="InParanoid" id="C5KL82"/>
<dbReference type="AlphaFoldDB" id="C5KL82"/>
<dbReference type="Gene3D" id="3.60.40.10">
    <property type="entry name" value="PPM-type phosphatase domain"/>
    <property type="match status" value="1"/>
</dbReference>
<feature type="non-terminal residue" evidence="1">
    <location>
        <position position="67"/>
    </location>
</feature>
<dbReference type="SUPFAM" id="SSF81606">
    <property type="entry name" value="PP2C-like"/>
    <property type="match status" value="1"/>
</dbReference>
<keyword evidence="2" id="KW-1185">Reference proteome</keyword>
<evidence type="ECO:0008006" key="3">
    <source>
        <dbReference type="Google" id="ProtNLM"/>
    </source>
</evidence>
<evidence type="ECO:0000313" key="2">
    <source>
        <dbReference type="Proteomes" id="UP000007800"/>
    </source>
</evidence>
<feature type="non-terminal residue" evidence="1">
    <location>
        <position position="1"/>
    </location>
</feature>
<name>C5KL82_PERM5</name>
<proteinExistence type="predicted"/>
<reference evidence="1 2" key="1">
    <citation type="submission" date="2008-07" db="EMBL/GenBank/DDBJ databases">
        <authorList>
            <person name="El-Sayed N."/>
            <person name="Caler E."/>
            <person name="Inman J."/>
            <person name="Amedeo P."/>
            <person name="Hass B."/>
            <person name="Wortman J."/>
        </authorList>
    </citation>
    <scope>NUCLEOTIDE SEQUENCE [LARGE SCALE GENOMIC DNA]</scope>
    <source>
        <strain evidence="2">ATCC 50983 / TXsc</strain>
    </source>
</reference>
<dbReference type="GeneID" id="9045942"/>
<accession>C5KL82</accession>
<dbReference type="EMBL" id="GG673921">
    <property type="protein sequence ID" value="EER14755.1"/>
    <property type="molecule type" value="Genomic_DNA"/>
</dbReference>
<evidence type="ECO:0000313" key="1">
    <source>
        <dbReference type="EMBL" id="EER14755.1"/>
    </source>
</evidence>